<gene>
    <name evidence="2" type="ORF">FXN63_10245</name>
</gene>
<dbReference type="InterPro" id="IPR038142">
    <property type="entry name" value="Cytochrome_P460_sp"/>
</dbReference>
<dbReference type="Proteomes" id="UP000325161">
    <property type="component" value="Chromosome"/>
</dbReference>
<organism evidence="2 3">
    <name type="scientific">Pigmentiphaga aceris</name>
    <dbReference type="NCBI Taxonomy" id="1940612"/>
    <lineage>
        <taxon>Bacteria</taxon>
        <taxon>Pseudomonadati</taxon>
        <taxon>Pseudomonadota</taxon>
        <taxon>Betaproteobacteria</taxon>
        <taxon>Burkholderiales</taxon>
        <taxon>Alcaligenaceae</taxon>
        <taxon>Pigmentiphaga</taxon>
    </lineage>
</organism>
<protein>
    <recommendedName>
        <fullName evidence="1">Cytochrome P460 domain-containing protein</fullName>
    </recommendedName>
</protein>
<sequence length="159" mass="18643">MRITMRSLLRLAVMGWLVLLGGQVSAESNRVQFPDLSKQVHYTTVKRGEVTEHISTTREAIEAMQNKQPIPNGTQFVLADYRNGNIHRYFVMEKGQGWGDDFDERTRTDDWQFQWFWPDQQINLKENTTRCMSCHRAQRERGYLFTGGRILDFRGTPVE</sequence>
<dbReference type="KEGG" id="pacr:FXN63_10245"/>
<proteinExistence type="predicted"/>
<reference evidence="2 3" key="1">
    <citation type="submission" date="2019-08" db="EMBL/GenBank/DDBJ databases">
        <title>Amphibian skin-associated Pigmentiphaga: genome sequence and occurrence across geography and hosts.</title>
        <authorList>
            <person name="Bletz M.C."/>
            <person name="Bunk B."/>
            <person name="Sproeer C."/>
            <person name="Biwer P."/>
            <person name="Reiter S."/>
            <person name="Rabemananjara F.C.E."/>
            <person name="Schulz S."/>
            <person name="Overmann J."/>
            <person name="Vences M."/>
        </authorList>
    </citation>
    <scope>NUCLEOTIDE SEQUENCE [LARGE SCALE GENOMIC DNA]</scope>
    <source>
        <strain evidence="2 3">Mada1488</strain>
    </source>
</reference>
<evidence type="ECO:0000313" key="3">
    <source>
        <dbReference type="Proteomes" id="UP000325161"/>
    </source>
</evidence>
<dbReference type="AlphaFoldDB" id="A0A5C0B5L6"/>
<keyword evidence="3" id="KW-1185">Reference proteome</keyword>
<dbReference type="Pfam" id="PF16694">
    <property type="entry name" value="Cytochrome_P460"/>
    <property type="match status" value="1"/>
</dbReference>
<dbReference type="InterPro" id="IPR032033">
    <property type="entry name" value="Cytochrome_P460"/>
</dbReference>
<evidence type="ECO:0000259" key="1">
    <source>
        <dbReference type="Pfam" id="PF16694"/>
    </source>
</evidence>
<dbReference type="CDD" id="cd20716">
    <property type="entry name" value="cyt_P460_fam"/>
    <property type="match status" value="1"/>
</dbReference>
<name>A0A5C0B5L6_9BURK</name>
<feature type="domain" description="Cytochrome P460" evidence="1">
    <location>
        <begin position="41"/>
        <end position="146"/>
    </location>
</feature>
<accession>A0A5C0B5L6</accession>
<dbReference type="OrthoDB" id="511546at2"/>
<evidence type="ECO:0000313" key="2">
    <source>
        <dbReference type="EMBL" id="QEI09226.1"/>
    </source>
</evidence>
<dbReference type="Gene3D" id="3.50.70.20">
    <property type="entry name" value="Cytochrome P460"/>
    <property type="match status" value="1"/>
</dbReference>
<dbReference type="EMBL" id="CP043046">
    <property type="protein sequence ID" value="QEI09226.1"/>
    <property type="molecule type" value="Genomic_DNA"/>
</dbReference>